<feature type="region of interest" description="Disordered" evidence="6">
    <location>
        <begin position="137"/>
        <end position="165"/>
    </location>
</feature>
<reference evidence="11 12" key="1">
    <citation type="submission" date="2019-06" db="EMBL/GenBank/DDBJ databases">
        <title>Whole genome sequence for Cellvibrionaceae sp. R142.</title>
        <authorList>
            <person name="Wang G."/>
        </authorList>
    </citation>
    <scope>NUCLEOTIDE SEQUENCE [LARGE SCALE GENOMIC DNA]</scope>
    <source>
        <strain evidence="11 12">R142</strain>
    </source>
</reference>
<evidence type="ECO:0000313" key="11">
    <source>
        <dbReference type="EMBL" id="TQV74259.1"/>
    </source>
</evidence>
<feature type="compositionally biased region" description="Basic and acidic residues" evidence="6">
    <location>
        <begin position="137"/>
        <end position="162"/>
    </location>
</feature>
<accession>A0A545TAL8</accession>
<dbReference type="GO" id="GO:0071111">
    <property type="term" value="F:cyclic-guanylate-specific phosphodiesterase activity"/>
    <property type="evidence" value="ECO:0007669"/>
    <property type="project" value="UniProtKB-EC"/>
</dbReference>
<dbReference type="InterPro" id="IPR052155">
    <property type="entry name" value="Biofilm_reg_signaling"/>
</dbReference>
<dbReference type="PROSITE" id="PS50887">
    <property type="entry name" value="GGDEF"/>
    <property type="match status" value="1"/>
</dbReference>
<dbReference type="InterPro" id="IPR001633">
    <property type="entry name" value="EAL_dom"/>
</dbReference>
<keyword evidence="5" id="KW-0597">Phosphoprotein</keyword>
<evidence type="ECO:0000256" key="4">
    <source>
        <dbReference type="ARBA" id="ARBA00051114"/>
    </source>
</evidence>
<dbReference type="SUPFAM" id="SSF55785">
    <property type="entry name" value="PYP-like sensor domain (PAS domain)"/>
    <property type="match status" value="1"/>
</dbReference>
<dbReference type="Pfam" id="PF00072">
    <property type="entry name" value="Response_reg"/>
    <property type="match status" value="1"/>
</dbReference>
<evidence type="ECO:0000256" key="5">
    <source>
        <dbReference type="PROSITE-ProRule" id="PRU00169"/>
    </source>
</evidence>
<dbReference type="FunFam" id="3.30.70.270:FF:000001">
    <property type="entry name" value="Diguanylate cyclase domain protein"/>
    <property type="match status" value="1"/>
</dbReference>
<dbReference type="EC" id="3.1.4.52" evidence="2"/>
<dbReference type="PROSITE" id="PS50112">
    <property type="entry name" value="PAS"/>
    <property type="match status" value="1"/>
</dbReference>
<dbReference type="Gene3D" id="3.20.20.450">
    <property type="entry name" value="EAL domain"/>
    <property type="match status" value="1"/>
</dbReference>
<dbReference type="SMART" id="SM00448">
    <property type="entry name" value="REC"/>
    <property type="match status" value="1"/>
</dbReference>
<dbReference type="SUPFAM" id="SSF141868">
    <property type="entry name" value="EAL domain-like"/>
    <property type="match status" value="1"/>
</dbReference>
<gene>
    <name evidence="11" type="ORF">FKG94_16790</name>
</gene>
<dbReference type="InterPro" id="IPR001789">
    <property type="entry name" value="Sig_transdc_resp-reg_receiver"/>
</dbReference>
<dbReference type="Gene3D" id="3.30.450.20">
    <property type="entry name" value="PAS domain"/>
    <property type="match status" value="1"/>
</dbReference>
<evidence type="ECO:0000259" key="10">
    <source>
        <dbReference type="PROSITE" id="PS50887"/>
    </source>
</evidence>
<dbReference type="PANTHER" id="PTHR44757">
    <property type="entry name" value="DIGUANYLATE CYCLASE DGCP"/>
    <property type="match status" value="1"/>
</dbReference>
<dbReference type="FunFam" id="3.20.20.450:FF:000001">
    <property type="entry name" value="Cyclic di-GMP phosphodiesterase yahA"/>
    <property type="match status" value="1"/>
</dbReference>
<dbReference type="CDD" id="cd00130">
    <property type="entry name" value="PAS"/>
    <property type="match status" value="1"/>
</dbReference>
<dbReference type="InterPro" id="IPR043128">
    <property type="entry name" value="Rev_trsase/Diguanyl_cyclase"/>
</dbReference>
<evidence type="ECO:0000313" key="12">
    <source>
        <dbReference type="Proteomes" id="UP000319732"/>
    </source>
</evidence>
<dbReference type="InterPro" id="IPR035965">
    <property type="entry name" value="PAS-like_dom_sf"/>
</dbReference>
<dbReference type="NCBIfam" id="TIGR00254">
    <property type="entry name" value="GGDEF"/>
    <property type="match status" value="1"/>
</dbReference>
<dbReference type="CDD" id="cd01948">
    <property type="entry name" value="EAL"/>
    <property type="match status" value="1"/>
</dbReference>
<dbReference type="SUPFAM" id="SSF52172">
    <property type="entry name" value="CheY-like"/>
    <property type="match status" value="1"/>
</dbReference>
<evidence type="ECO:0000259" key="7">
    <source>
        <dbReference type="PROSITE" id="PS50110"/>
    </source>
</evidence>
<dbReference type="AlphaFoldDB" id="A0A545TAL8"/>
<protein>
    <recommendedName>
        <fullName evidence="2">cyclic-guanylate-specific phosphodiesterase</fullName>
        <ecNumber evidence="2">3.1.4.52</ecNumber>
    </recommendedName>
</protein>
<feature type="domain" description="Response regulatory" evidence="7">
    <location>
        <begin position="9"/>
        <end position="126"/>
    </location>
</feature>
<evidence type="ECO:0000259" key="8">
    <source>
        <dbReference type="PROSITE" id="PS50112"/>
    </source>
</evidence>
<dbReference type="SMART" id="SM00267">
    <property type="entry name" value="GGDEF"/>
    <property type="match status" value="1"/>
</dbReference>
<feature type="domain" description="PAS" evidence="8">
    <location>
        <begin position="159"/>
        <end position="213"/>
    </location>
</feature>
<evidence type="ECO:0000256" key="3">
    <source>
        <dbReference type="ARBA" id="ARBA00022636"/>
    </source>
</evidence>
<feature type="domain" description="EAL" evidence="9">
    <location>
        <begin position="460"/>
        <end position="716"/>
    </location>
</feature>
<dbReference type="NCBIfam" id="TIGR00229">
    <property type="entry name" value="sensory_box"/>
    <property type="match status" value="1"/>
</dbReference>
<dbReference type="CDD" id="cd01949">
    <property type="entry name" value="GGDEF"/>
    <property type="match status" value="1"/>
</dbReference>
<dbReference type="OrthoDB" id="1316910at2"/>
<sequence>MSDTLQYPRILAVDDIEENCLLIEYLLDDLPLVVDRATSAAAALQKVDKNDYALIIMDVKMPEMDGFECLRRIRAREAHRIIPVIFLTASQHDQAAIEEGYSAGAIDYLVKPFDSTLLVRKVESIVNVYRSRKELEQHRQGSIDQQKSDQQKSDQQKSDRLNTDSLLDNTADGILGVDQDNIITYANTAASVLLTETKQNIIGSPVKQYIAPKLSDADWQRSSFCRIFKEGQCNQEFDEVFWRNRTTPFPVQYTQATVFEGNNPVGGVISFQDISERKLTEYQLVSLAKYDQLTGVANRTNYWELLSNAISNATRKQHRVTVLLIDLDRFKDVNDRLGHDAGDNILIESAKRIKNCLRETDVVCRMGGDEFAVLIPRPKDDAENLHVAQKILACLTRPYRIQGQRIQIGGSIGIASYPKNGTDASTLTKSADMAMYTAKADGRNCYRFFDDEIQLRINRQIETGNDLRLAIENNRLQLVYQPKFDLKSFELIGVEALLRWQHPQHGFIPPSIFVPIAENYGLIDTLGDWCFKETINQVNQWYRQGLIGAKFSIAVNVSAAQLRTPGFASRFIHQLDQNQVPGASIEVELTETAIMEEPEVTSEELAELRQAGVKISVDDFGTGYSSLSYLKRLPLDILKVDRSFVADIGHDENDEAIVRAIIQLAHSIDLQVVAEGLETKSQLKFLQGLNCDFAQGFYFSKPLAAKEVAGLIQRDKALRQVKQDKVLRKCGQYAERGNQQANA</sequence>
<dbReference type="GO" id="GO:0000160">
    <property type="term" value="P:phosphorelay signal transduction system"/>
    <property type="evidence" value="ECO:0007669"/>
    <property type="project" value="InterPro"/>
</dbReference>
<dbReference type="Gene3D" id="3.30.70.270">
    <property type="match status" value="1"/>
</dbReference>
<comment type="caution">
    <text evidence="11">The sequence shown here is derived from an EMBL/GenBank/DDBJ whole genome shotgun (WGS) entry which is preliminary data.</text>
</comment>
<dbReference type="PROSITE" id="PS50883">
    <property type="entry name" value="EAL"/>
    <property type="match status" value="1"/>
</dbReference>
<dbReference type="Pfam" id="PF00990">
    <property type="entry name" value="GGDEF"/>
    <property type="match status" value="1"/>
</dbReference>
<dbReference type="PANTHER" id="PTHR44757:SF2">
    <property type="entry name" value="BIOFILM ARCHITECTURE MAINTENANCE PROTEIN MBAA"/>
    <property type="match status" value="1"/>
</dbReference>
<dbReference type="EMBL" id="VHSG01000017">
    <property type="protein sequence ID" value="TQV74259.1"/>
    <property type="molecule type" value="Genomic_DNA"/>
</dbReference>
<evidence type="ECO:0000256" key="1">
    <source>
        <dbReference type="ARBA" id="ARBA00001946"/>
    </source>
</evidence>
<evidence type="ECO:0000259" key="9">
    <source>
        <dbReference type="PROSITE" id="PS50883"/>
    </source>
</evidence>
<comment type="catalytic activity">
    <reaction evidence="4">
        <text>3',3'-c-di-GMP + H2O = 5'-phosphoguanylyl(3'-&gt;5')guanosine + H(+)</text>
        <dbReference type="Rhea" id="RHEA:24902"/>
        <dbReference type="ChEBI" id="CHEBI:15377"/>
        <dbReference type="ChEBI" id="CHEBI:15378"/>
        <dbReference type="ChEBI" id="CHEBI:58754"/>
        <dbReference type="ChEBI" id="CHEBI:58805"/>
        <dbReference type="EC" id="3.1.4.52"/>
    </reaction>
    <physiologicalReaction direction="left-to-right" evidence="4">
        <dbReference type="Rhea" id="RHEA:24903"/>
    </physiologicalReaction>
</comment>
<proteinExistence type="predicted"/>
<name>A0A545TAL8_9GAMM</name>
<organism evidence="11 12">
    <name type="scientific">Exilibacterium tricleocarpae</name>
    <dbReference type="NCBI Taxonomy" id="2591008"/>
    <lineage>
        <taxon>Bacteria</taxon>
        <taxon>Pseudomonadati</taxon>
        <taxon>Pseudomonadota</taxon>
        <taxon>Gammaproteobacteria</taxon>
        <taxon>Cellvibrionales</taxon>
        <taxon>Cellvibrionaceae</taxon>
        <taxon>Exilibacterium</taxon>
    </lineage>
</organism>
<comment type="cofactor">
    <cofactor evidence="1">
        <name>Mg(2+)</name>
        <dbReference type="ChEBI" id="CHEBI:18420"/>
    </cofactor>
</comment>
<dbReference type="SMART" id="SM00091">
    <property type="entry name" value="PAS"/>
    <property type="match status" value="1"/>
</dbReference>
<evidence type="ECO:0000256" key="6">
    <source>
        <dbReference type="SAM" id="MobiDB-lite"/>
    </source>
</evidence>
<dbReference type="SUPFAM" id="SSF55073">
    <property type="entry name" value="Nucleotide cyclase"/>
    <property type="match status" value="1"/>
</dbReference>
<dbReference type="Pfam" id="PF00563">
    <property type="entry name" value="EAL"/>
    <property type="match status" value="1"/>
</dbReference>
<dbReference type="SMART" id="SM00052">
    <property type="entry name" value="EAL"/>
    <property type="match status" value="1"/>
</dbReference>
<dbReference type="InterPro" id="IPR035919">
    <property type="entry name" value="EAL_sf"/>
</dbReference>
<dbReference type="InterPro" id="IPR000014">
    <property type="entry name" value="PAS"/>
</dbReference>
<dbReference type="Proteomes" id="UP000319732">
    <property type="component" value="Unassembled WGS sequence"/>
</dbReference>
<feature type="domain" description="GGDEF" evidence="10">
    <location>
        <begin position="318"/>
        <end position="451"/>
    </location>
</feature>
<keyword evidence="12" id="KW-1185">Reference proteome</keyword>
<dbReference type="InterPro" id="IPR029787">
    <property type="entry name" value="Nucleotide_cyclase"/>
</dbReference>
<keyword evidence="3" id="KW-0973">c-di-GMP</keyword>
<dbReference type="RefSeq" id="WP_142905482.1">
    <property type="nucleotide sequence ID" value="NZ_ML660096.1"/>
</dbReference>
<dbReference type="Gene3D" id="3.40.50.2300">
    <property type="match status" value="1"/>
</dbReference>
<dbReference type="Pfam" id="PF13426">
    <property type="entry name" value="PAS_9"/>
    <property type="match status" value="1"/>
</dbReference>
<dbReference type="InterPro" id="IPR000160">
    <property type="entry name" value="GGDEF_dom"/>
</dbReference>
<evidence type="ECO:0000256" key="2">
    <source>
        <dbReference type="ARBA" id="ARBA00012282"/>
    </source>
</evidence>
<dbReference type="PROSITE" id="PS50110">
    <property type="entry name" value="RESPONSE_REGULATORY"/>
    <property type="match status" value="1"/>
</dbReference>
<feature type="modified residue" description="4-aspartylphosphate" evidence="5">
    <location>
        <position position="58"/>
    </location>
</feature>
<dbReference type="GO" id="GO:0071732">
    <property type="term" value="P:cellular response to nitric oxide"/>
    <property type="evidence" value="ECO:0007669"/>
    <property type="project" value="UniProtKB-ARBA"/>
</dbReference>
<dbReference type="InterPro" id="IPR011006">
    <property type="entry name" value="CheY-like_superfamily"/>
</dbReference>